<gene>
    <name evidence="1" type="ORF">OESDEN_25230</name>
</gene>
<organism evidence="1 2">
    <name type="scientific">Oesophagostomum dentatum</name>
    <name type="common">Nodular worm</name>
    <dbReference type="NCBI Taxonomy" id="61180"/>
    <lineage>
        <taxon>Eukaryota</taxon>
        <taxon>Metazoa</taxon>
        <taxon>Ecdysozoa</taxon>
        <taxon>Nematoda</taxon>
        <taxon>Chromadorea</taxon>
        <taxon>Rhabditida</taxon>
        <taxon>Rhabditina</taxon>
        <taxon>Rhabditomorpha</taxon>
        <taxon>Strongyloidea</taxon>
        <taxon>Strongylidae</taxon>
        <taxon>Oesophagostomum</taxon>
    </lineage>
</organism>
<protein>
    <submittedName>
        <fullName evidence="1">Uncharacterized protein</fullName>
    </submittedName>
</protein>
<evidence type="ECO:0000313" key="1">
    <source>
        <dbReference type="EMBL" id="KHJ75154.1"/>
    </source>
</evidence>
<evidence type="ECO:0000313" key="2">
    <source>
        <dbReference type="Proteomes" id="UP000053660"/>
    </source>
</evidence>
<dbReference type="AlphaFoldDB" id="A0A0B1RRA8"/>
<accession>A0A0B1RRA8</accession>
<reference evidence="1 2" key="1">
    <citation type="submission" date="2014-03" db="EMBL/GenBank/DDBJ databases">
        <title>Draft genome of the hookworm Oesophagostomum dentatum.</title>
        <authorList>
            <person name="Mitreva M."/>
        </authorList>
    </citation>
    <scope>NUCLEOTIDE SEQUENCE [LARGE SCALE GENOMIC DNA]</scope>
    <source>
        <strain evidence="1 2">OD-Hann</strain>
    </source>
</reference>
<sequence>MLWRAKFKGLEIFGSSTAGVLLFQASLRHRM</sequence>
<name>A0A0B1RRA8_OESDE</name>
<keyword evidence="2" id="KW-1185">Reference proteome</keyword>
<dbReference type="Proteomes" id="UP000053660">
    <property type="component" value="Unassembled WGS sequence"/>
</dbReference>
<proteinExistence type="predicted"/>
<dbReference type="EMBL" id="KN613025">
    <property type="protein sequence ID" value="KHJ75154.1"/>
    <property type="molecule type" value="Genomic_DNA"/>
</dbReference>